<evidence type="ECO:0000259" key="6">
    <source>
        <dbReference type="Pfam" id="PF04138"/>
    </source>
</evidence>
<evidence type="ECO:0000256" key="5">
    <source>
        <dbReference type="SAM" id="Phobius"/>
    </source>
</evidence>
<feature type="transmembrane region" description="Helical" evidence="5">
    <location>
        <begin position="20"/>
        <end position="43"/>
    </location>
</feature>
<name>A0AA88JML5_RHIRH</name>
<dbReference type="Proteomes" id="UP000473658">
    <property type="component" value="Unassembled WGS sequence"/>
</dbReference>
<dbReference type="GO" id="GO:0000271">
    <property type="term" value="P:polysaccharide biosynthetic process"/>
    <property type="evidence" value="ECO:0007669"/>
    <property type="project" value="InterPro"/>
</dbReference>
<evidence type="ECO:0000256" key="3">
    <source>
        <dbReference type="ARBA" id="ARBA00022989"/>
    </source>
</evidence>
<sequence>MWDGKKESSEIMISESHRILRFLLTGTLNTAFGYVSYILLILADMPLMGAVLGSMVMALLFNFLSYGALVFQNISRQNFPRFLIFYVLFGAFNYFSLRLLNDMGIKPILGQALLLPVLAVLCYAGLRLFVFRTAMPTKP</sequence>
<feature type="transmembrane region" description="Helical" evidence="5">
    <location>
        <begin position="49"/>
        <end position="71"/>
    </location>
</feature>
<organism evidence="7 8">
    <name type="scientific">Rhizobium rhizogenes</name>
    <name type="common">Agrobacterium rhizogenes</name>
    <dbReference type="NCBI Taxonomy" id="359"/>
    <lineage>
        <taxon>Bacteria</taxon>
        <taxon>Pseudomonadati</taxon>
        <taxon>Pseudomonadota</taxon>
        <taxon>Alphaproteobacteria</taxon>
        <taxon>Hyphomicrobiales</taxon>
        <taxon>Rhizobiaceae</taxon>
        <taxon>Rhizobium/Agrobacterium group</taxon>
        <taxon>Rhizobium</taxon>
    </lineage>
</organism>
<dbReference type="GO" id="GO:0016020">
    <property type="term" value="C:membrane"/>
    <property type="evidence" value="ECO:0007669"/>
    <property type="project" value="UniProtKB-SubCell"/>
</dbReference>
<comment type="subcellular location">
    <subcellularLocation>
        <location evidence="1">Membrane</location>
        <topology evidence="1">Multi-pass membrane protein</topology>
    </subcellularLocation>
</comment>
<comment type="caution">
    <text evidence="7">The sequence shown here is derived from an EMBL/GenBank/DDBJ whole genome shotgun (WGS) entry which is preliminary data.</text>
</comment>
<dbReference type="AlphaFoldDB" id="A0AA88JML5"/>
<evidence type="ECO:0000256" key="1">
    <source>
        <dbReference type="ARBA" id="ARBA00004141"/>
    </source>
</evidence>
<feature type="transmembrane region" description="Helical" evidence="5">
    <location>
        <begin position="83"/>
        <end position="100"/>
    </location>
</feature>
<feature type="domain" description="GtrA/DPMS transmembrane" evidence="6">
    <location>
        <begin position="21"/>
        <end position="131"/>
    </location>
</feature>
<accession>A0AA88JML5</accession>
<evidence type="ECO:0000313" key="7">
    <source>
        <dbReference type="EMBL" id="KAA3498035.1"/>
    </source>
</evidence>
<dbReference type="EMBL" id="QRFF01000010">
    <property type="protein sequence ID" value="KAA3498035.1"/>
    <property type="molecule type" value="Genomic_DNA"/>
</dbReference>
<dbReference type="RefSeq" id="WP_404944554.1">
    <property type="nucleotide sequence ID" value="NZ_QRFF01000010.1"/>
</dbReference>
<feature type="transmembrane region" description="Helical" evidence="5">
    <location>
        <begin position="112"/>
        <end position="130"/>
    </location>
</feature>
<keyword evidence="3 5" id="KW-1133">Transmembrane helix</keyword>
<keyword evidence="4 5" id="KW-0472">Membrane</keyword>
<reference evidence="7 8" key="1">
    <citation type="submission" date="2018-08" db="EMBL/GenBank/DDBJ databases">
        <title>Crown Gall in kiwifruit.</title>
        <authorList>
            <person name="Visnovsky S.B."/>
            <person name="Pitman A.R."/>
        </authorList>
    </citation>
    <scope>NUCLEOTIDE SEQUENCE [LARGE SCALE GENOMIC DNA]</scope>
    <source>
        <strain evidence="7 8">SBV_302_78_2</strain>
    </source>
</reference>
<dbReference type="Pfam" id="PF04138">
    <property type="entry name" value="GtrA_DPMS_TM"/>
    <property type="match status" value="1"/>
</dbReference>
<evidence type="ECO:0000313" key="8">
    <source>
        <dbReference type="Proteomes" id="UP000473658"/>
    </source>
</evidence>
<proteinExistence type="predicted"/>
<evidence type="ECO:0000256" key="2">
    <source>
        <dbReference type="ARBA" id="ARBA00022692"/>
    </source>
</evidence>
<gene>
    <name evidence="7" type="ORF">DXM27_23965</name>
</gene>
<dbReference type="InterPro" id="IPR007267">
    <property type="entry name" value="GtrA_DPMS_TM"/>
</dbReference>
<keyword evidence="2 5" id="KW-0812">Transmembrane</keyword>
<evidence type="ECO:0000256" key="4">
    <source>
        <dbReference type="ARBA" id="ARBA00023136"/>
    </source>
</evidence>
<protein>
    <recommendedName>
        <fullName evidence="6">GtrA/DPMS transmembrane domain-containing protein</fullName>
    </recommendedName>
</protein>